<evidence type="ECO:0000313" key="2">
    <source>
        <dbReference type="EMBL" id="QHT77214.1"/>
    </source>
</evidence>
<organism evidence="2">
    <name type="scientific">viral metagenome</name>
    <dbReference type="NCBI Taxonomy" id="1070528"/>
    <lineage>
        <taxon>unclassified sequences</taxon>
        <taxon>metagenomes</taxon>
        <taxon>organismal metagenomes</taxon>
    </lineage>
</organism>
<dbReference type="EMBL" id="MN739916">
    <property type="protein sequence ID" value="QHT77214.1"/>
    <property type="molecule type" value="Genomic_DNA"/>
</dbReference>
<dbReference type="PANTHER" id="PTHR32026">
    <property type="entry name" value="METHYLTRANSFERASE-LIKE PROTEIN 24"/>
    <property type="match status" value="1"/>
</dbReference>
<dbReference type="InterPro" id="IPR026913">
    <property type="entry name" value="METTL24"/>
</dbReference>
<evidence type="ECO:0000259" key="1">
    <source>
        <dbReference type="Pfam" id="PF05050"/>
    </source>
</evidence>
<dbReference type="AlphaFoldDB" id="A0A6C0H9S6"/>
<proteinExistence type="predicted"/>
<name>A0A6C0H9S6_9ZZZZ</name>
<reference evidence="2" key="1">
    <citation type="journal article" date="2020" name="Nature">
        <title>Giant virus diversity and host interactions through global metagenomics.</title>
        <authorList>
            <person name="Schulz F."/>
            <person name="Roux S."/>
            <person name="Paez-Espino D."/>
            <person name="Jungbluth S."/>
            <person name="Walsh D.A."/>
            <person name="Denef V.J."/>
            <person name="McMahon K.D."/>
            <person name="Konstantinidis K.T."/>
            <person name="Eloe-Fadrosh E.A."/>
            <person name="Kyrpides N.C."/>
            <person name="Woyke T."/>
        </authorList>
    </citation>
    <scope>NUCLEOTIDE SEQUENCE</scope>
    <source>
        <strain evidence="2">GVMAG-M-3300023179-86</strain>
    </source>
</reference>
<accession>A0A6C0H9S6</accession>
<dbReference type="InterPro" id="IPR006342">
    <property type="entry name" value="FkbM_mtfrase"/>
</dbReference>
<protein>
    <recommendedName>
        <fullName evidence="1">Methyltransferase FkbM domain-containing protein</fullName>
    </recommendedName>
</protein>
<dbReference type="Pfam" id="PF05050">
    <property type="entry name" value="Methyltransf_21"/>
    <property type="match status" value="1"/>
</dbReference>
<feature type="domain" description="Methyltransferase FkbM" evidence="1">
    <location>
        <begin position="264"/>
        <end position="386"/>
    </location>
</feature>
<sequence>MKITIFGSCRQDSLYNDYEITKIKNDISYPHYTKEVIEIINFIKYDTIQPENTINIFRTPIMNQTPIYSNNYKNDFDTTDVFIIEISSKLCYEYNNKYVHHIIYDMDEYINNEVKNNILKRIQTDEEIENDIVKIKKELEHSKILIVGHIVTYEKGERYNLIKLLEEICAKHNILFINPVKEFNKRGYDINNMIHQEDKIMHYNDTGHNVIKTIYKEYINYLLSDLNYLIVYNSNLKKVRIGLNNDDSVESNNVDDGGYVILDGLDYNLLLSCGISNDIRFENKFLDKYNNIKCYAFDGTIDSLPDENFNKNINFIKKNITNTNTIDTTNLLDIIDNNDNIFLKMDIETNEFQWLEILNTDQLLKFKQIVIEFHFVFQESNFVDNLFTNLSFPISVERRINCLKKLANTHYLLHFHPNNCCGTIFYNGVEIPNVFECTYVRKDLCNDITISNKEIPDKVLDIKNTNNTDIYLSGFPFSF</sequence>